<keyword evidence="1" id="KW-0472">Membrane</keyword>
<dbReference type="AlphaFoldDB" id="A0ABD5SLC5"/>
<keyword evidence="1" id="KW-1133">Transmembrane helix</keyword>
<feature type="transmembrane region" description="Helical" evidence="1">
    <location>
        <begin position="159"/>
        <end position="183"/>
    </location>
</feature>
<protein>
    <submittedName>
        <fullName evidence="2">ABC transporter permease subunit</fullName>
    </submittedName>
</protein>
<feature type="transmembrane region" description="Helical" evidence="1">
    <location>
        <begin position="239"/>
        <end position="259"/>
    </location>
</feature>
<comment type="caution">
    <text evidence="2">The sequence shown here is derived from an EMBL/GenBank/DDBJ whole genome shotgun (WGS) entry which is preliminary data.</text>
</comment>
<gene>
    <name evidence="2" type="ORF">ACFQE6_04180</name>
</gene>
<name>A0ABD5SLC5_9EURY</name>
<sequence>MLELTAYEGKKRGKGAAALAVLFAVLATMYTGTFPSVVEGMPPGTFDEMVSSYPAAMVEALNLQSLTTIEGYLASQLYTVGWILLAGLYFGYAGAGLIADDVDRGRMDILMFLPVSRARLVAEKFASLLVPLVAINVITPLVVYVSAEVVGYPVNALDVAMLHLLSVPYLLCCAAIGLVFSVLVDRASIAQRGALGVLFGLFLLESVVIGTDFEVVGNLAPMHYLDPTAILLNGEYDPVAAGILLAATIVLVVASQAWFTRKDIA</sequence>
<dbReference type="Pfam" id="PF12679">
    <property type="entry name" value="ABC2_membrane_2"/>
    <property type="match status" value="1"/>
</dbReference>
<evidence type="ECO:0000313" key="2">
    <source>
        <dbReference type="EMBL" id="MFC6764268.1"/>
    </source>
</evidence>
<reference evidence="2 3" key="1">
    <citation type="journal article" date="2019" name="Int. J. Syst. Evol. Microbiol.">
        <title>The Global Catalogue of Microorganisms (GCM) 10K type strain sequencing project: providing services to taxonomists for standard genome sequencing and annotation.</title>
        <authorList>
            <consortium name="The Broad Institute Genomics Platform"/>
            <consortium name="The Broad Institute Genome Sequencing Center for Infectious Disease"/>
            <person name="Wu L."/>
            <person name="Ma J."/>
        </authorList>
    </citation>
    <scope>NUCLEOTIDE SEQUENCE [LARGE SCALE GENOMIC DNA]</scope>
    <source>
        <strain evidence="2 3">LMG 29247</strain>
    </source>
</reference>
<evidence type="ECO:0000313" key="3">
    <source>
        <dbReference type="Proteomes" id="UP001596383"/>
    </source>
</evidence>
<accession>A0ABD5SLC5</accession>
<evidence type="ECO:0000256" key="1">
    <source>
        <dbReference type="SAM" id="Phobius"/>
    </source>
</evidence>
<proteinExistence type="predicted"/>
<keyword evidence="1" id="KW-0812">Transmembrane</keyword>
<keyword evidence="3" id="KW-1185">Reference proteome</keyword>
<organism evidence="2 3">
    <name type="scientific">Natrinema soli</name>
    <dbReference type="NCBI Taxonomy" id="1930624"/>
    <lineage>
        <taxon>Archaea</taxon>
        <taxon>Methanobacteriati</taxon>
        <taxon>Methanobacteriota</taxon>
        <taxon>Stenosarchaea group</taxon>
        <taxon>Halobacteria</taxon>
        <taxon>Halobacteriales</taxon>
        <taxon>Natrialbaceae</taxon>
        <taxon>Natrinema</taxon>
    </lineage>
</organism>
<dbReference type="GO" id="GO:0005886">
    <property type="term" value="C:plasma membrane"/>
    <property type="evidence" value="ECO:0007669"/>
    <property type="project" value="UniProtKB-SubCell"/>
</dbReference>
<feature type="transmembrane region" description="Helical" evidence="1">
    <location>
        <begin position="80"/>
        <end position="99"/>
    </location>
</feature>
<feature type="transmembrane region" description="Helical" evidence="1">
    <location>
        <begin position="195"/>
        <end position="219"/>
    </location>
</feature>
<dbReference type="RefSeq" id="WP_273737342.1">
    <property type="nucleotide sequence ID" value="NZ_JAQIVI010000065.1"/>
</dbReference>
<feature type="transmembrane region" description="Helical" evidence="1">
    <location>
        <begin position="125"/>
        <end position="147"/>
    </location>
</feature>
<dbReference type="Proteomes" id="UP001596383">
    <property type="component" value="Unassembled WGS sequence"/>
</dbReference>
<dbReference type="EMBL" id="JBHSWV010000065">
    <property type="protein sequence ID" value="MFC6764268.1"/>
    <property type="molecule type" value="Genomic_DNA"/>
</dbReference>